<dbReference type="EMBL" id="JBHTHX010000121">
    <property type="protein sequence ID" value="MFD0884148.1"/>
    <property type="molecule type" value="Genomic_DNA"/>
</dbReference>
<evidence type="ECO:0000259" key="2">
    <source>
        <dbReference type="Pfam" id="PF04235"/>
    </source>
</evidence>
<comment type="caution">
    <text evidence="3">The sequence shown here is derived from an EMBL/GenBank/DDBJ whole genome shotgun (WGS) entry which is preliminary data.</text>
</comment>
<dbReference type="PANTHER" id="PTHR30590">
    <property type="entry name" value="INNER MEMBRANE PROTEIN"/>
    <property type="match status" value="1"/>
</dbReference>
<evidence type="ECO:0000313" key="4">
    <source>
        <dbReference type="Proteomes" id="UP001597024"/>
    </source>
</evidence>
<gene>
    <name evidence="3" type="ORF">ACFQ08_06240</name>
</gene>
<feature type="transmembrane region" description="Helical" evidence="1">
    <location>
        <begin position="130"/>
        <end position="147"/>
    </location>
</feature>
<feature type="transmembrane region" description="Helical" evidence="1">
    <location>
        <begin position="154"/>
        <end position="176"/>
    </location>
</feature>
<dbReference type="InterPro" id="IPR007349">
    <property type="entry name" value="DUF418"/>
</dbReference>
<evidence type="ECO:0000256" key="1">
    <source>
        <dbReference type="SAM" id="Phobius"/>
    </source>
</evidence>
<keyword evidence="1" id="KW-0812">Transmembrane</keyword>
<feature type="transmembrane region" description="Helical" evidence="1">
    <location>
        <begin position="357"/>
        <end position="378"/>
    </location>
</feature>
<proteinExistence type="predicted"/>
<feature type="transmembrane region" description="Helical" evidence="1">
    <location>
        <begin position="332"/>
        <end position="351"/>
    </location>
</feature>
<accession>A0ABW3DJV8</accession>
<dbReference type="Proteomes" id="UP001597024">
    <property type="component" value="Unassembled WGS sequence"/>
</dbReference>
<keyword evidence="4" id="KW-1185">Reference proteome</keyword>
<feature type="transmembrane region" description="Helical" evidence="1">
    <location>
        <begin position="67"/>
        <end position="87"/>
    </location>
</feature>
<dbReference type="InterPro" id="IPR052529">
    <property type="entry name" value="Bact_Transport_Assoc"/>
</dbReference>
<dbReference type="PANTHER" id="PTHR30590:SF2">
    <property type="entry name" value="INNER MEMBRANE PROTEIN"/>
    <property type="match status" value="1"/>
</dbReference>
<feature type="transmembrane region" description="Helical" evidence="1">
    <location>
        <begin position="290"/>
        <end position="311"/>
    </location>
</feature>
<feature type="transmembrane region" description="Helical" evidence="1">
    <location>
        <begin position="260"/>
        <end position="278"/>
    </location>
</feature>
<feature type="transmembrane region" description="Helical" evidence="1">
    <location>
        <begin position="29"/>
        <end position="47"/>
    </location>
</feature>
<organism evidence="3 4">
    <name type="scientific">Streptosporangium algeriense</name>
    <dbReference type="NCBI Taxonomy" id="1682748"/>
    <lineage>
        <taxon>Bacteria</taxon>
        <taxon>Bacillati</taxon>
        <taxon>Actinomycetota</taxon>
        <taxon>Actinomycetes</taxon>
        <taxon>Streptosporangiales</taxon>
        <taxon>Streptosporangiaceae</taxon>
        <taxon>Streptosporangium</taxon>
    </lineage>
</organism>
<name>A0ABW3DJV8_9ACTN</name>
<keyword evidence="1" id="KW-0472">Membrane</keyword>
<reference evidence="4" key="1">
    <citation type="journal article" date="2019" name="Int. J. Syst. Evol. Microbiol.">
        <title>The Global Catalogue of Microorganisms (GCM) 10K type strain sequencing project: providing services to taxonomists for standard genome sequencing and annotation.</title>
        <authorList>
            <consortium name="The Broad Institute Genomics Platform"/>
            <consortium name="The Broad Institute Genome Sequencing Center for Infectious Disease"/>
            <person name="Wu L."/>
            <person name="Ma J."/>
        </authorList>
    </citation>
    <scope>NUCLEOTIDE SEQUENCE [LARGE SCALE GENOMIC DNA]</scope>
    <source>
        <strain evidence="4">CCUG 62974</strain>
    </source>
</reference>
<feature type="transmembrane region" description="Helical" evidence="1">
    <location>
        <begin position="217"/>
        <end position="239"/>
    </location>
</feature>
<feature type="domain" description="DUF418" evidence="2">
    <location>
        <begin position="239"/>
        <end position="396"/>
    </location>
</feature>
<sequence length="409" mass="43961">MREHRRLVGPAVATAVQDHRITAVDALRGFALFGIVVVNIAYLASGYRMAGLAEPAFSAPLDWEVRWVVTVFFENKFYLLFSFLFGYSFTLQLDSAAASGSAFTPRFLRRLTGLFLLGLAHAVLLFPGDILATYAVVGLVLLAVRRITPRTAVLFAVALTLMLAVGFVLMAGLALLGADLSGTVAGGATQAAKSDAALQSSVSMIISDHLNKLGRIVVLRVFFQGPAVLAACLVGLAVGKQRLLADPARHVAVLRRIQRVGFPVGVLGAIFYAHSVWSGGTSAYHMLGQAVDLVTAPLLAAAYVATLLRVFPYAPRLASVLVPPGRMALTNYLGQSLICSLIFTGYGLALIDRLSPLTVSSIAVAIFALQAAGSGMWLRGHRYGPVEWLLRWFTNWRRPAVRPRPDRST</sequence>
<dbReference type="Pfam" id="PF04235">
    <property type="entry name" value="DUF418"/>
    <property type="match status" value="1"/>
</dbReference>
<feature type="transmembrane region" description="Helical" evidence="1">
    <location>
        <begin position="107"/>
        <end position="124"/>
    </location>
</feature>
<protein>
    <submittedName>
        <fullName evidence="3">DUF418 domain-containing protein</fullName>
    </submittedName>
</protein>
<keyword evidence="1" id="KW-1133">Transmembrane helix</keyword>
<evidence type="ECO:0000313" key="3">
    <source>
        <dbReference type="EMBL" id="MFD0884148.1"/>
    </source>
</evidence>